<evidence type="ECO:0000259" key="4">
    <source>
        <dbReference type="PROSITE" id="PS50977"/>
    </source>
</evidence>
<dbReference type="Proteomes" id="UP000005801">
    <property type="component" value="Unassembled WGS sequence"/>
</dbReference>
<dbReference type="Gene3D" id="1.10.10.60">
    <property type="entry name" value="Homeodomain-like"/>
    <property type="match status" value="1"/>
</dbReference>
<dbReference type="InterPro" id="IPR009057">
    <property type="entry name" value="Homeodomain-like_sf"/>
</dbReference>
<reference evidence="5 6" key="1">
    <citation type="submission" date="2007-06" db="EMBL/GenBank/DDBJ databases">
        <authorList>
            <person name="Shimkets L."/>
            <person name="Ferriera S."/>
            <person name="Johnson J."/>
            <person name="Kravitz S."/>
            <person name="Beeson K."/>
            <person name="Sutton G."/>
            <person name="Rogers Y.-H."/>
            <person name="Friedman R."/>
            <person name="Frazier M."/>
            <person name="Venter J.C."/>
        </authorList>
    </citation>
    <scope>NUCLEOTIDE SEQUENCE [LARGE SCALE GENOMIC DNA]</scope>
    <source>
        <strain evidence="5 6">SIR-1</strain>
    </source>
</reference>
<dbReference type="InterPro" id="IPR001647">
    <property type="entry name" value="HTH_TetR"/>
</dbReference>
<organism evidence="5 6">
    <name type="scientific">Plesiocystis pacifica SIR-1</name>
    <dbReference type="NCBI Taxonomy" id="391625"/>
    <lineage>
        <taxon>Bacteria</taxon>
        <taxon>Pseudomonadati</taxon>
        <taxon>Myxococcota</taxon>
        <taxon>Polyangia</taxon>
        <taxon>Nannocystales</taxon>
        <taxon>Nannocystaceae</taxon>
        <taxon>Plesiocystis</taxon>
    </lineage>
</organism>
<dbReference type="eggNOG" id="COG1309">
    <property type="taxonomic scope" value="Bacteria"/>
</dbReference>
<dbReference type="InterPro" id="IPR036271">
    <property type="entry name" value="Tet_transcr_reg_TetR-rel_C_sf"/>
</dbReference>
<dbReference type="GO" id="GO:0003700">
    <property type="term" value="F:DNA-binding transcription factor activity"/>
    <property type="evidence" value="ECO:0007669"/>
    <property type="project" value="TreeGrafter"/>
</dbReference>
<dbReference type="PROSITE" id="PS50977">
    <property type="entry name" value="HTH_TETR_2"/>
    <property type="match status" value="1"/>
</dbReference>
<dbReference type="SUPFAM" id="SSF46689">
    <property type="entry name" value="Homeodomain-like"/>
    <property type="match status" value="1"/>
</dbReference>
<dbReference type="STRING" id="391625.PPSIR1_15360"/>
<dbReference type="PRINTS" id="PR00455">
    <property type="entry name" value="HTHTETR"/>
</dbReference>
<comment type="caution">
    <text evidence="5">The sequence shown here is derived from an EMBL/GenBank/DDBJ whole genome shotgun (WGS) entry which is preliminary data.</text>
</comment>
<keyword evidence="6" id="KW-1185">Reference proteome</keyword>
<evidence type="ECO:0000313" key="5">
    <source>
        <dbReference type="EMBL" id="EDM75369.1"/>
    </source>
</evidence>
<dbReference type="SUPFAM" id="SSF48498">
    <property type="entry name" value="Tetracyclin repressor-like, C-terminal domain"/>
    <property type="match status" value="1"/>
</dbReference>
<dbReference type="Pfam" id="PF17938">
    <property type="entry name" value="TetR_C_29"/>
    <property type="match status" value="1"/>
</dbReference>
<feature type="region of interest" description="Disordered" evidence="3">
    <location>
        <begin position="214"/>
        <end position="237"/>
    </location>
</feature>
<evidence type="ECO:0000313" key="6">
    <source>
        <dbReference type="Proteomes" id="UP000005801"/>
    </source>
</evidence>
<name>A6GFJ7_9BACT</name>
<dbReference type="PANTHER" id="PTHR30055:SF226">
    <property type="entry name" value="HTH-TYPE TRANSCRIPTIONAL REGULATOR PKSA"/>
    <property type="match status" value="1"/>
</dbReference>
<dbReference type="Gene3D" id="1.10.357.10">
    <property type="entry name" value="Tetracycline Repressor, domain 2"/>
    <property type="match status" value="1"/>
</dbReference>
<keyword evidence="1 2" id="KW-0238">DNA-binding</keyword>
<dbReference type="Pfam" id="PF00440">
    <property type="entry name" value="TetR_N"/>
    <property type="match status" value="1"/>
</dbReference>
<proteinExistence type="predicted"/>
<protein>
    <submittedName>
        <fullName evidence="5">Putative lactone-dependent transcriptional regulator (Tetr-family), mmfr</fullName>
    </submittedName>
</protein>
<evidence type="ECO:0000256" key="2">
    <source>
        <dbReference type="PROSITE-ProRule" id="PRU00335"/>
    </source>
</evidence>
<dbReference type="AlphaFoldDB" id="A6GFJ7"/>
<dbReference type="EMBL" id="ABCS01000094">
    <property type="protein sequence ID" value="EDM75369.1"/>
    <property type="molecule type" value="Genomic_DNA"/>
</dbReference>
<dbReference type="InterPro" id="IPR041474">
    <property type="entry name" value="NicS_C"/>
</dbReference>
<feature type="domain" description="HTH tetR-type" evidence="4">
    <location>
        <begin position="12"/>
        <end position="72"/>
    </location>
</feature>
<dbReference type="GO" id="GO:0000976">
    <property type="term" value="F:transcription cis-regulatory region binding"/>
    <property type="evidence" value="ECO:0007669"/>
    <property type="project" value="TreeGrafter"/>
</dbReference>
<evidence type="ECO:0000256" key="1">
    <source>
        <dbReference type="ARBA" id="ARBA00023125"/>
    </source>
</evidence>
<feature type="compositionally biased region" description="Polar residues" evidence="3">
    <location>
        <begin position="217"/>
        <end position="226"/>
    </location>
</feature>
<gene>
    <name evidence="5" type="ORF">PPSIR1_15360</name>
</gene>
<accession>A6GFJ7</accession>
<dbReference type="RefSeq" id="WP_006975487.1">
    <property type="nucleotide sequence ID" value="NZ_ABCS01000094.1"/>
</dbReference>
<dbReference type="PANTHER" id="PTHR30055">
    <property type="entry name" value="HTH-TYPE TRANSCRIPTIONAL REGULATOR RUTR"/>
    <property type="match status" value="1"/>
</dbReference>
<feature type="DNA-binding region" description="H-T-H motif" evidence="2">
    <location>
        <begin position="35"/>
        <end position="54"/>
    </location>
</feature>
<evidence type="ECO:0000256" key="3">
    <source>
        <dbReference type="SAM" id="MobiDB-lite"/>
    </source>
</evidence>
<dbReference type="InterPro" id="IPR050109">
    <property type="entry name" value="HTH-type_TetR-like_transc_reg"/>
</dbReference>
<dbReference type="OrthoDB" id="3249at2"/>
<sequence length="237" mass="26416">MPTSRSAKASRADVAQQILEQATRLFAAHGFSGVSLADIAKSVGIRKPSLLYHFQSKDTLRRSVLEEILAHWNETLPQLLMAASTGSEQFDTVLSTTVRFFADDPDRARLILRELLDRPEEMQPLIEAHVRPWVGIVADYIRRGQEAGRVRAEVDPRAYVGHMTVLVLGSMATYEAVGSLGPELEVQESSAQLLERQTAELLRIAKVSLFRPRPVADSTTHSQRNQDFGPERPESDD</sequence>